<proteinExistence type="predicted"/>
<dbReference type="EMBL" id="SRPW01000336">
    <property type="protein sequence ID" value="KAG6015516.1"/>
    <property type="molecule type" value="Genomic_DNA"/>
</dbReference>
<evidence type="ECO:0000256" key="1">
    <source>
        <dbReference type="SAM" id="MobiDB-lite"/>
    </source>
</evidence>
<evidence type="ECO:0000313" key="2">
    <source>
        <dbReference type="EMBL" id="KAG6015516.1"/>
    </source>
</evidence>
<gene>
    <name evidence="2" type="ORF">E4U43_005155</name>
</gene>
<evidence type="ECO:0000313" key="3">
    <source>
        <dbReference type="Proteomes" id="UP000748025"/>
    </source>
</evidence>
<dbReference type="Proteomes" id="UP000748025">
    <property type="component" value="Unassembled WGS sequence"/>
</dbReference>
<reference evidence="2" key="1">
    <citation type="journal article" date="2020" name="bioRxiv">
        <title>Whole genome comparisons of ergot fungi reveals the divergence and evolution of species within the genus Claviceps are the result of varying mechanisms driving genome evolution and host range expansion.</title>
        <authorList>
            <person name="Wyka S.A."/>
            <person name="Mondo S.J."/>
            <person name="Liu M."/>
            <person name="Dettman J."/>
            <person name="Nalam V."/>
            <person name="Broders K.D."/>
        </authorList>
    </citation>
    <scope>NUCLEOTIDE SEQUENCE</scope>
    <source>
        <strain evidence="2">CCC 602</strain>
    </source>
</reference>
<organism evidence="2 3">
    <name type="scientific">Claviceps pusilla</name>
    <dbReference type="NCBI Taxonomy" id="123648"/>
    <lineage>
        <taxon>Eukaryota</taxon>
        <taxon>Fungi</taxon>
        <taxon>Dikarya</taxon>
        <taxon>Ascomycota</taxon>
        <taxon>Pezizomycotina</taxon>
        <taxon>Sordariomycetes</taxon>
        <taxon>Hypocreomycetidae</taxon>
        <taxon>Hypocreales</taxon>
        <taxon>Clavicipitaceae</taxon>
        <taxon>Claviceps</taxon>
    </lineage>
</organism>
<accession>A0A9P7NGK2</accession>
<feature type="compositionally biased region" description="Polar residues" evidence="1">
    <location>
        <begin position="72"/>
        <end position="103"/>
    </location>
</feature>
<protein>
    <submittedName>
        <fullName evidence="2">Uncharacterized protein</fullName>
    </submittedName>
</protein>
<dbReference type="AlphaFoldDB" id="A0A9P7NGK2"/>
<sequence>MSGVFVVEPTRLCRYCSNVDIRHAQPMTALRILAGKRDAAVAIASSNGAAHTGWGDHLEPMVRLHHRDGCSSHLSQSDRTTYGPQAFQLRTGNSKADQHTVSA</sequence>
<keyword evidence="3" id="KW-1185">Reference proteome</keyword>
<feature type="region of interest" description="Disordered" evidence="1">
    <location>
        <begin position="69"/>
        <end position="103"/>
    </location>
</feature>
<comment type="caution">
    <text evidence="2">The sequence shown here is derived from an EMBL/GenBank/DDBJ whole genome shotgun (WGS) entry which is preliminary data.</text>
</comment>
<name>A0A9P7NGK2_9HYPO</name>